<reference evidence="4" key="1">
    <citation type="journal article" date="2017" name="Int. J. Syst. Evol. Microbiol.">
        <title>Notoacmeibacter marinus gen. nov., sp. nov., isolated from the gut of a limpet and proposal of Notoacmeibacteraceae fam. nov. in the order Rhizobiales of the class Alphaproteobacteria.</title>
        <authorList>
            <person name="Huang Z."/>
            <person name="Guo F."/>
            <person name="Lai Q."/>
        </authorList>
    </citation>
    <scope>NUCLEOTIDE SEQUENCE [LARGE SCALE GENOMIC DNA]</scope>
    <source>
        <strain evidence="4">XMTR2A4</strain>
    </source>
</reference>
<keyword evidence="4" id="KW-1185">Reference proteome</keyword>
<dbReference type="InterPro" id="IPR003848">
    <property type="entry name" value="DUF218"/>
</dbReference>
<dbReference type="Pfam" id="PF02698">
    <property type="entry name" value="DUF218"/>
    <property type="match status" value="1"/>
</dbReference>
<evidence type="ECO:0000256" key="1">
    <source>
        <dbReference type="SAM" id="Phobius"/>
    </source>
</evidence>
<organism evidence="3 4">
    <name type="scientific">Notoacmeibacter marinus</name>
    <dbReference type="NCBI Taxonomy" id="1876515"/>
    <lineage>
        <taxon>Bacteria</taxon>
        <taxon>Pseudomonadati</taxon>
        <taxon>Pseudomonadota</taxon>
        <taxon>Alphaproteobacteria</taxon>
        <taxon>Hyphomicrobiales</taxon>
        <taxon>Notoacmeibacteraceae</taxon>
        <taxon>Notoacmeibacter</taxon>
    </lineage>
</organism>
<dbReference type="RefSeq" id="WP_094076632.1">
    <property type="nucleotide sequence ID" value="NZ_NBYO01000001.1"/>
</dbReference>
<evidence type="ECO:0000313" key="4">
    <source>
        <dbReference type="Proteomes" id="UP000215405"/>
    </source>
</evidence>
<dbReference type="Proteomes" id="UP000215405">
    <property type="component" value="Unassembled WGS sequence"/>
</dbReference>
<dbReference type="GO" id="GO:0005886">
    <property type="term" value="C:plasma membrane"/>
    <property type="evidence" value="ECO:0007669"/>
    <property type="project" value="TreeGrafter"/>
</dbReference>
<accession>A0A231V3T9</accession>
<comment type="caution">
    <text evidence="3">The sequence shown here is derived from an EMBL/GenBank/DDBJ whole genome shotgun (WGS) entry which is preliminary data.</text>
</comment>
<evidence type="ECO:0000313" key="3">
    <source>
        <dbReference type="EMBL" id="OXT02681.1"/>
    </source>
</evidence>
<name>A0A231V3T9_9HYPH</name>
<dbReference type="GO" id="GO:0000270">
    <property type="term" value="P:peptidoglycan metabolic process"/>
    <property type="evidence" value="ECO:0007669"/>
    <property type="project" value="TreeGrafter"/>
</dbReference>
<sequence>MSRAGHSVNDTAALTMRRSGGLRRGLRTVGTFVNWLLLAALGAVVGGFIFFVYSIHRVEAPSAFPANAGIVAFTGASGRIEKGLELLKNGRGKRLLISGVHPDNRIADLAAEHEGYSDLFECCVDLDAEALDTAGNARETLAWADENGFDALIIVTSDWHLPRSLLELRQADDRKTLIGAPVRTDVIREGIWLSNSATLRLLAQEYAKYLLTIIRNAVPGPVGSFAASHGWTL</sequence>
<dbReference type="CDD" id="cd06259">
    <property type="entry name" value="YdcF-like"/>
    <property type="match status" value="1"/>
</dbReference>
<dbReference type="OrthoDB" id="9812311at2"/>
<dbReference type="AlphaFoldDB" id="A0A231V3T9"/>
<proteinExistence type="predicted"/>
<feature type="domain" description="DUF218" evidence="2">
    <location>
        <begin position="76"/>
        <end position="206"/>
    </location>
</feature>
<gene>
    <name evidence="3" type="ORF">B7H23_07285</name>
</gene>
<dbReference type="GO" id="GO:0043164">
    <property type="term" value="P:Gram-negative-bacterium-type cell wall biogenesis"/>
    <property type="evidence" value="ECO:0007669"/>
    <property type="project" value="TreeGrafter"/>
</dbReference>
<dbReference type="EMBL" id="NBYO01000001">
    <property type="protein sequence ID" value="OXT02681.1"/>
    <property type="molecule type" value="Genomic_DNA"/>
</dbReference>
<feature type="transmembrane region" description="Helical" evidence="1">
    <location>
        <begin position="32"/>
        <end position="53"/>
    </location>
</feature>
<evidence type="ECO:0000259" key="2">
    <source>
        <dbReference type="Pfam" id="PF02698"/>
    </source>
</evidence>
<dbReference type="PANTHER" id="PTHR30336:SF4">
    <property type="entry name" value="ENVELOPE BIOGENESIS FACTOR ELYC"/>
    <property type="match status" value="1"/>
</dbReference>
<keyword evidence="1" id="KW-0812">Transmembrane</keyword>
<protein>
    <recommendedName>
        <fullName evidence="2">DUF218 domain-containing protein</fullName>
    </recommendedName>
</protein>
<keyword evidence="1" id="KW-1133">Transmembrane helix</keyword>
<dbReference type="InterPro" id="IPR051599">
    <property type="entry name" value="Cell_Envelope_Assoc"/>
</dbReference>
<keyword evidence="1" id="KW-0472">Membrane</keyword>
<dbReference type="PANTHER" id="PTHR30336">
    <property type="entry name" value="INNER MEMBRANE PROTEIN, PROBABLE PERMEASE"/>
    <property type="match status" value="1"/>
</dbReference>